<evidence type="ECO:0000313" key="1">
    <source>
        <dbReference type="EMBL" id="BAV87049.1"/>
    </source>
</evidence>
<gene>
    <name evidence="1" type="ORF">RA11412_0750</name>
</gene>
<sequence>MIATTRLTFFLAATSDAAAERVLNRVRRELTELNLTVTARDKNIFEIQQPIHSWEHHVYGLLKLCGHLGRQWVLTGDIGHLFDAFSSHSAVAGVEAVHLTCDNPQAYKH</sequence>
<keyword evidence="2" id="KW-1185">Reference proteome</keyword>
<dbReference type="Proteomes" id="UP000250241">
    <property type="component" value="Chromosome"/>
</dbReference>
<dbReference type="KEGG" id="raj:RA11412_0750"/>
<dbReference type="GeneID" id="93861622"/>
<name>A0A2Z5R2C7_9MICC</name>
<dbReference type="EMBL" id="AP017895">
    <property type="protein sequence ID" value="BAV87049.1"/>
    <property type="molecule type" value="Genomic_DNA"/>
</dbReference>
<reference evidence="1 2" key="1">
    <citation type="submission" date="2016-10" db="EMBL/GenBank/DDBJ databases">
        <title>Genome sequence of Rothia aeria strain JCM11412.</title>
        <authorList>
            <person name="Nambu T."/>
        </authorList>
    </citation>
    <scope>NUCLEOTIDE SEQUENCE [LARGE SCALE GENOMIC DNA]</scope>
    <source>
        <strain evidence="1 2">JCM 11412</strain>
    </source>
</reference>
<protein>
    <submittedName>
        <fullName evidence="1">Uncharacterized protein</fullName>
    </submittedName>
</protein>
<dbReference type="AlphaFoldDB" id="A0A2Z5R2C7"/>
<dbReference type="RefSeq" id="WP_128087390.1">
    <property type="nucleotide sequence ID" value="NZ_CP068102.1"/>
</dbReference>
<evidence type="ECO:0000313" key="2">
    <source>
        <dbReference type="Proteomes" id="UP000250241"/>
    </source>
</evidence>
<proteinExistence type="predicted"/>
<organism evidence="1 2">
    <name type="scientific">Rothia aeria</name>
    <dbReference type="NCBI Taxonomy" id="172042"/>
    <lineage>
        <taxon>Bacteria</taxon>
        <taxon>Bacillati</taxon>
        <taxon>Actinomycetota</taxon>
        <taxon>Actinomycetes</taxon>
        <taxon>Micrococcales</taxon>
        <taxon>Micrococcaceae</taxon>
        <taxon>Rothia</taxon>
    </lineage>
</organism>
<accession>A0A2Z5R2C7</accession>